<accession>A0A396JKX5</accession>
<sequence>MITIGVLYIIFCNYNFTIILFIDFISLSDYAILVYVKANMLLWMVCFHPLKYSKAIHFF</sequence>
<dbReference type="EMBL" id="PSQE01000001">
    <property type="protein sequence ID" value="RHN77844.1"/>
    <property type="molecule type" value="Genomic_DNA"/>
</dbReference>
<evidence type="ECO:0008006" key="3">
    <source>
        <dbReference type="Google" id="ProtNLM"/>
    </source>
</evidence>
<dbReference type="AlphaFoldDB" id="A0A396JKX5"/>
<dbReference type="Gramene" id="rna1338">
    <property type="protein sequence ID" value="RHN77844.1"/>
    <property type="gene ID" value="gene1338"/>
</dbReference>
<gene>
    <name evidence="2" type="ORF">MtrunA17_Chr1g0159101</name>
</gene>
<keyword evidence="1" id="KW-1133">Transmembrane helix</keyword>
<dbReference type="Proteomes" id="UP000265566">
    <property type="component" value="Chromosome 1"/>
</dbReference>
<protein>
    <recommendedName>
        <fullName evidence="3">Transmembrane protein</fullName>
    </recommendedName>
</protein>
<evidence type="ECO:0000256" key="1">
    <source>
        <dbReference type="SAM" id="Phobius"/>
    </source>
</evidence>
<feature type="transmembrane region" description="Helical" evidence="1">
    <location>
        <begin position="7"/>
        <end position="26"/>
    </location>
</feature>
<evidence type="ECO:0000313" key="2">
    <source>
        <dbReference type="EMBL" id="RHN77844.1"/>
    </source>
</evidence>
<proteinExistence type="predicted"/>
<comment type="caution">
    <text evidence="2">The sequence shown here is derived from an EMBL/GenBank/DDBJ whole genome shotgun (WGS) entry which is preliminary data.</text>
</comment>
<keyword evidence="1" id="KW-0472">Membrane</keyword>
<reference evidence="2" key="1">
    <citation type="journal article" date="2018" name="Nat. Plants">
        <title>Whole-genome landscape of Medicago truncatula symbiotic genes.</title>
        <authorList>
            <person name="Pecrix Y."/>
            <person name="Gamas P."/>
            <person name="Carrere S."/>
        </authorList>
    </citation>
    <scope>NUCLEOTIDE SEQUENCE</scope>
    <source>
        <tissue evidence="2">Leaves</tissue>
    </source>
</reference>
<feature type="transmembrane region" description="Helical" evidence="1">
    <location>
        <begin position="32"/>
        <end position="50"/>
    </location>
</feature>
<organism evidence="2">
    <name type="scientific">Medicago truncatula</name>
    <name type="common">Barrel medic</name>
    <name type="synonym">Medicago tribuloides</name>
    <dbReference type="NCBI Taxonomy" id="3880"/>
    <lineage>
        <taxon>Eukaryota</taxon>
        <taxon>Viridiplantae</taxon>
        <taxon>Streptophyta</taxon>
        <taxon>Embryophyta</taxon>
        <taxon>Tracheophyta</taxon>
        <taxon>Spermatophyta</taxon>
        <taxon>Magnoliopsida</taxon>
        <taxon>eudicotyledons</taxon>
        <taxon>Gunneridae</taxon>
        <taxon>Pentapetalae</taxon>
        <taxon>rosids</taxon>
        <taxon>fabids</taxon>
        <taxon>Fabales</taxon>
        <taxon>Fabaceae</taxon>
        <taxon>Papilionoideae</taxon>
        <taxon>50 kb inversion clade</taxon>
        <taxon>NPAAA clade</taxon>
        <taxon>Hologalegina</taxon>
        <taxon>IRL clade</taxon>
        <taxon>Trifolieae</taxon>
        <taxon>Medicago</taxon>
    </lineage>
</organism>
<keyword evidence="1" id="KW-0812">Transmembrane</keyword>
<name>A0A396JKX5_MEDTR</name>